<keyword evidence="2" id="KW-1185">Reference proteome</keyword>
<organism evidence="1 2">
    <name type="scientific">Austropuccinia psidii MF-1</name>
    <dbReference type="NCBI Taxonomy" id="1389203"/>
    <lineage>
        <taxon>Eukaryota</taxon>
        <taxon>Fungi</taxon>
        <taxon>Dikarya</taxon>
        <taxon>Basidiomycota</taxon>
        <taxon>Pucciniomycotina</taxon>
        <taxon>Pucciniomycetes</taxon>
        <taxon>Pucciniales</taxon>
        <taxon>Sphaerophragmiaceae</taxon>
        <taxon>Austropuccinia</taxon>
    </lineage>
</organism>
<proteinExistence type="predicted"/>
<sequence length="110" mass="12509">MSESQHSQWAYTLTMKKFKSHPPFSLSHVMEPHLILIGGDHSSLGIREEMVEEVSEMKYGCEKIAEQILASAPWPYTKFTLLHCGLIISTTYHDYTPATPSPVIKLPFLF</sequence>
<gene>
    <name evidence="1" type="ORF">O181_117731</name>
</gene>
<dbReference type="EMBL" id="AVOT02101911">
    <property type="protein sequence ID" value="MBW0578016.1"/>
    <property type="molecule type" value="Genomic_DNA"/>
</dbReference>
<dbReference type="Proteomes" id="UP000765509">
    <property type="component" value="Unassembled WGS sequence"/>
</dbReference>
<evidence type="ECO:0000313" key="2">
    <source>
        <dbReference type="Proteomes" id="UP000765509"/>
    </source>
</evidence>
<reference evidence="1" key="1">
    <citation type="submission" date="2021-03" db="EMBL/GenBank/DDBJ databases">
        <title>Draft genome sequence of rust myrtle Austropuccinia psidii MF-1, a brazilian biotype.</title>
        <authorList>
            <person name="Quecine M.C."/>
            <person name="Pachon D.M.R."/>
            <person name="Bonatelli M.L."/>
            <person name="Correr F.H."/>
            <person name="Franceschini L.M."/>
            <person name="Leite T.F."/>
            <person name="Margarido G.R.A."/>
            <person name="Almeida C.A."/>
            <person name="Ferrarezi J.A."/>
            <person name="Labate C.A."/>
        </authorList>
    </citation>
    <scope>NUCLEOTIDE SEQUENCE</scope>
    <source>
        <strain evidence="1">MF-1</strain>
    </source>
</reference>
<dbReference type="AlphaFoldDB" id="A0A9Q3PY71"/>
<comment type="caution">
    <text evidence="1">The sequence shown here is derived from an EMBL/GenBank/DDBJ whole genome shotgun (WGS) entry which is preliminary data.</text>
</comment>
<accession>A0A9Q3PY71</accession>
<evidence type="ECO:0000313" key="1">
    <source>
        <dbReference type="EMBL" id="MBW0578016.1"/>
    </source>
</evidence>
<name>A0A9Q3PY71_9BASI</name>
<protein>
    <submittedName>
        <fullName evidence="1">Uncharacterized protein</fullName>
    </submittedName>
</protein>